<reference evidence="1 2" key="1">
    <citation type="submission" date="2015-12" db="EMBL/GenBank/DDBJ databases">
        <title>Complete genome of Roseateles depolymerans KCTC 42856.</title>
        <authorList>
            <person name="Kim K.M."/>
        </authorList>
    </citation>
    <scope>NUCLEOTIDE SEQUENCE [LARGE SCALE GENOMIC DNA]</scope>
    <source>
        <strain evidence="1 2">KCTC 42856</strain>
    </source>
</reference>
<evidence type="ECO:0000313" key="1">
    <source>
        <dbReference type="EMBL" id="ALV07412.1"/>
    </source>
</evidence>
<dbReference type="KEGG" id="rdp:RD2015_2950"/>
<dbReference type="OrthoDB" id="9255941at2"/>
<keyword evidence="2" id="KW-1185">Reference proteome</keyword>
<dbReference type="STRING" id="76731.RD2015_2950"/>
<dbReference type="AlphaFoldDB" id="A0A0U3MZS3"/>
<evidence type="ECO:0000313" key="2">
    <source>
        <dbReference type="Proteomes" id="UP000060699"/>
    </source>
</evidence>
<dbReference type="Proteomes" id="UP000060699">
    <property type="component" value="Chromosome"/>
</dbReference>
<protein>
    <submittedName>
        <fullName evidence="1">Uncharacterized protein</fullName>
    </submittedName>
</protein>
<dbReference type="EMBL" id="CP013729">
    <property type="protein sequence ID" value="ALV07412.1"/>
    <property type="molecule type" value="Genomic_DNA"/>
</dbReference>
<sequence length="93" mass="10098">MATSAKPKNLDALEAATPTLIKKLAEMSKTLTPEEKQVLSEIVESAAIHTKLVQAHEEGDGDLVFMKPKSVHSTIKMKKAYADLPKKLGLGKK</sequence>
<gene>
    <name evidence="1" type="ORF">RD2015_2950</name>
</gene>
<organism evidence="1 2">
    <name type="scientific">Roseateles depolymerans</name>
    <dbReference type="NCBI Taxonomy" id="76731"/>
    <lineage>
        <taxon>Bacteria</taxon>
        <taxon>Pseudomonadati</taxon>
        <taxon>Pseudomonadota</taxon>
        <taxon>Betaproteobacteria</taxon>
        <taxon>Burkholderiales</taxon>
        <taxon>Sphaerotilaceae</taxon>
        <taxon>Roseateles</taxon>
    </lineage>
</organism>
<proteinExistence type="predicted"/>
<dbReference type="RefSeq" id="WP_147307006.1">
    <property type="nucleotide sequence ID" value="NZ_CP013729.1"/>
</dbReference>
<name>A0A0U3MZS3_9BURK</name>
<accession>A0A0U3MZS3</accession>